<reference evidence="3" key="1">
    <citation type="journal article" date="2019" name="Int. J. Syst. Evol. Microbiol.">
        <title>The Global Catalogue of Microorganisms (GCM) 10K type strain sequencing project: providing services to taxonomists for standard genome sequencing and annotation.</title>
        <authorList>
            <consortium name="The Broad Institute Genomics Platform"/>
            <consortium name="The Broad Institute Genome Sequencing Center for Infectious Disease"/>
            <person name="Wu L."/>
            <person name="Ma J."/>
        </authorList>
    </citation>
    <scope>NUCLEOTIDE SEQUENCE [LARGE SCALE GENOMIC DNA]</scope>
    <source>
        <strain evidence="3">CGMCC 1.15399</strain>
    </source>
</reference>
<dbReference type="Proteomes" id="UP001597097">
    <property type="component" value="Unassembled WGS sequence"/>
</dbReference>
<keyword evidence="1" id="KW-0812">Transmembrane</keyword>
<proteinExistence type="predicted"/>
<evidence type="ECO:0000313" key="2">
    <source>
        <dbReference type="EMBL" id="MFD1546814.1"/>
    </source>
</evidence>
<feature type="transmembrane region" description="Helical" evidence="1">
    <location>
        <begin position="6"/>
        <end position="27"/>
    </location>
</feature>
<protein>
    <submittedName>
        <fullName evidence="2">Uncharacterized protein</fullName>
    </submittedName>
</protein>
<evidence type="ECO:0000313" key="3">
    <source>
        <dbReference type="Proteomes" id="UP001597097"/>
    </source>
</evidence>
<dbReference type="RefSeq" id="WP_219538945.1">
    <property type="nucleotide sequence ID" value="NZ_JAHKRM010000052.1"/>
</dbReference>
<organism evidence="2 3">
    <name type="scientific">Nonomuraea guangzhouensis</name>
    <dbReference type="NCBI Taxonomy" id="1291555"/>
    <lineage>
        <taxon>Bacteria</taxon>
        <taxon>Bacillati</taxon>
        <taxon>Actinomycetota</taxon>
        <taxon>Actinomycetes</taxon>
        <taxon>Streptosporangiales</taxon>
        <taxon>Streptosporangiaceae</taxon>
        <taxon>Nonomuraea</taxon>
    </lineage>
</organism>
<sequence>MRRARVWQVVVAGAGLVMGVAGFVLWLRGAQSPGLAGQWTGSAGTEPVFPVAMELSDEGSALKWGVGLRCSGRLEPTRSRLVFTLDRVKGEGCVPGMLRVFPTQELDQVAIKMTRQGDTDITYSGTLSRHS</sequence>
<name>A0ABW4GWT6_9ACTN</name>
<keyword evidence="1" id="KW-1133">Transmembrane helix</keyword>
<dbReference type="EMBL" id="JBHUCM010000069">
    <property type="protein sequence ID" value="MFD1546814.1"/>
    <property type="molecule type" value="Genomic_DNA"/>
</dbReference>
<comment type="caution">
    <text evidence="2">The sequence shown here is derived from an EMBL/GenBank/DDBJ whole genome shotgun (WGS) entry which is preliminary data.</text>
</comment>
<keyword evidence="3" id="KW-1185">Reference proteome</keyword>
<evidence type="ECO:0000256" key="1">
    <source>
        <dbReference type="SAM" id="Phobius"/>
    </source>
</evidence>
<gene>
    <name evidence="2" type="ORF">ACFSJ0_57930</name>
</gene>
<accession>A0ABW4GWT6</accession>
<keyword evidence="1" id="KW-0472">Membrane</keyword>